<proteinExistence type="predicted"/>
<evidence type="ECO:0000256" key="3">
    <source>
        <dbReference type="ARBA" id="ARBA00022692"/>
    </source>
</evidence>
<dbReference type="RefSeq" id="XP_009540739.1">
    <property type="nucleotide sequence ID" value="XM_009542444.1"/>
</dbReference>
<dbReference type="EMBL" id="KI925454">
    <property type="protein sequence ID" value="ETW86750.1"/>
    <property type="molecule type" value="Genomic_DNA"/>
</dbReference>
<keyword evidence="7" id="KW-1015">Disulfide bond</keyword>
<dbReference type="Proteomes" id="UP000030671">
    <property type="component" value="Unassembled WGS sequence"/>
</dbReference>
<evidence type="ECO:0000256" key="8">
    <source>
        <dbReference type="ARBA" id="ARBA00023180"/>
    </source>
</evidence>
<name>W4KMZ9_HETIT</name>
<dbReference type="InParanoid" id="W4KMZ9"/>
<keyword evidence="8" id="KW-0325">Glycoprotein</keyword>
<keyword evidence="5 9" id="KW-1133">Transmembrane helix</keyword>
<keyword evidence="3 9" id="KW-0812">Transmembrane</keyword>
<dbReference type="GO" id="GO:0000139">
    <property type="term" value="C:Golgi membrane"/>
    <property type="evidence" value="ECO:0007669"/>
    <property type="project" value="UniProtKB-SubCell"/>
</dbReference>
<dbReference type="InterPro" id="IPR009011">
    <property type="entry name" value="Man6P_isomerase_rcpt-bd_dom_sf"/>
</dbReference>
<evidence type="ECO:0000313" key="12">
    <source>
        <dbReference type="Proteomes" id="UP000030671"/>
    </source>
</evidence>
<dbReference type="Pfam" id="PF02157">
    <property type="entry name" value="Man-6-P_recep"/>
    <property type="match status" value="1"/>
</dbReference>
<sequence length="246" mass="27105">MLRQKNNRVQLTGVAGTMIYGPFSRGVVHETWNPDVAHPENIAAFTRRGHGDFSLGEVNTTLLVRDRHPLLILTGGSPCTGADHLRASTAVRFICDTSVFGSGKPRLVAQLPPNDESACAFFIEWRTHLACPTSEPSGFWGGLIVGMSMIALVLVMLYLVGGTLYRRYVLQQRGFDQIPRVSSLDNMRVLGTMETVLAQASNDCRPFQKKRKQFWDQKATGKATGILSQMTPRERVIGTRASQAAT</sequence>
<dbReference type="PANTHER" id="PTHR15071">
    <property type="entry name" value="MANNOSE-6-PHOSPHATE RECEPTOR FAMILY MEMBER"/>
    <property type="match status" value="1"/>
</dbReference>
<dbReference type="GO" id="GO:0010008">
    <property type="term" value="C:endosome membrane"/>
    <property type="evidence" value="ECO:0007669"/>
    <property type="project" value="UniProtKB-SubCell"/>
</dbReference>
<dbReference type="PROSITE" id="PS51914">
    <property type="entry name" value="MRH"/>
    <property type="match status" value="1"/>
</dbReference>
<keyword evidence="6 9" id="KW-0472">Membrane</keyword>
<dbReference type="GeneID" id="20678895"/>
<dbReference type="PANTHER" id="PTHR15071:SF0">
    <property type="entry name" value="MANNOSE 6-PHOSPHATE RECEPTOR-LIKE PROTEIN 1"/>
    <property type="match status" value="1"/>
</dbReference>
<dbReference type="KEGG" id="hir:HETIRDRAFT_99194"/>
<comment type="subcellular location">
    <subcellularLocation>
        <location evidence="1">Endomembrane system</location>
    </subcellularLocation>
</comment>
<keyword evidence="4" id="KW-0732">Signal</keyword>
<organism evidence="11 12">
    <name type="scientific">Heterobasidion irregulare (strain TC 32-1)</name>
    <dbReference type="NCBI Taxonomy" id="747525"/>
    <lineage>
        <taxon>Eukaryota</taxon>
        <taxon>Fungi</taxon>
        <taxon>Dikarya</taxon>
        <taxon>Basidiomycota</taxon>
        <taxon>Agaricomycotina</taxon>
        <taxon>Agaricomycetes</taxon>
        <taxon>Russulales</taxon>
        <taxon>Bondarzewiaceae</taxon>
        <taxon>Heterobasidion</taxon>
        <taxon>Heterobasidion annosum species complex</taxon>
    </lineage>
</organism>
<dbReference type="STRING" id="747525.W4KMZ9"/>
<evidence type="ECO:0000259" key="10">
    <source>
        <dbReference type="PROSITE" id="PS51914"/>
    </source>
</evidence>
<dbReference type="GO" id="GO:0005770">
    <property type="term" value="C:late endosome"/>
    <property type="evidence" value="ECO:0007669"/>
    <property type="project" value="TreeGrafter"/>
</dbReference>
<dbReference type="InterPro" id="IPR044865">
    <property type="entry name" value="MRH_dom"/>
</dbReference>
<dbReference type="FunCoup" id="W4KMZ9">
    <property type="interactions" value="65"/>
</dbReference>
<feature type="transmembrane region" description="Helical" evidence="9">
    <location>
        <begin position="139"/>
        <end position="160"/>
    </location>
</feature>
<gene>
    <name evidence="11" type="ORF">HETIRDRAFT_99194</name>
</gene>
<evidence type="ECO:0000256" key="7">
    <source>
        <dbReference type="ARBA" id="ARBA00023157"/>
    </source>
</evidence>
<evidence type="ECO:0000256" key="5">
    <source>
        <dbReference type="ARBA" id="ARBA00022989"/>
    </source>
</evidence>
<evidence type="ECO:0000313" key="11">
    <source>
        <dbReference type="EMBL" id="ETW86750.1"/>
    </source>
</evidence>
<feature type="domain" description="MRH" evidence="10">
    <location>
        <begin position="19"/>
        <end position="133"/>
    </location>
</feature>
<evidence type="ECO:0000256" key="4">
    <source>
        <dbReference type="ARBA" id="ARBA00022729"/>
    </source>
</evidence>
<dbReference type="Gene3D" id="2.70.130.10">
    <property type="entry name" value="Mannose-6-phosphate receptor binding domain"/>
    <property type="match status" value="1"/>
</dbReference>
<protein>
    <recommendedName>
        <fullName evidence="10">MRH domain-containing protein</fullName>
    </recommendedName>
</protein>
<dbReference type="SUPFAM" id="SSF50911">
    <property type="entry name" value="Mannose 6-phosphate receptor domain"/>
    <property type="match status" value="1"/>
</dbReference>
<dbReference type="AlphaFoldDB" id="W4KMZ9"/>
<accession>W4KMZ9</accession>
<evidence type="ECO:0000256" key="2">
    <source>
        <dbReference type="ARBA" id="ARBA00022448"/>
    </source>
</evidence>
<dbReference type="HOGENOM" id="CLU_1129174_0_0_1"/>
<keyword evidence="2" id="KW-0813">Transport</keyword>
<dbReference type="OrthoDB" id="4504960at2759"/>
<dbReference type="eggNOG" id="KOG4504">
    <property type="taxonomic scope" value="Eukaryota"/>
</dbReference>
<keyword evidence="12" id="KW-1185">Reference proteome</keyword>
<evidence type="ECO:0000256" key="6">
    <source>
        <dbReference type="ARBA" id="ARBA00023136"/>
    </source>
</evidence>
<reference evidence="11 12" key="1">
    <citation type="journal article" date="2012" name="New Phytol.">
        <title>Insight into trade-off between wood decay and parasitism from the genome of a fungal forest pathogen.</title>
        <authorList>
            <person name="Olson A."/>
            <person name="Aerts A."/>
            <person name="Asiegbu F."/>
            <person name="Belbahri L."/>
            <person name="Bouzid O."/>
            <person name="Broberg A."/>
            <person name="Canback B."/>
            <person name="Coutinho P.M."/>
            <person name="Cullen D."/>
            <person name="Dalman K."/>
            <person name="Deflorio G."/>
            <person name="van Diepen L.T."/>
            <person name="Dunand C."/>
            <person name="Duplessis S."/>
            <person name="Durling M."/>
            <person name="Gonthier P."/>
            <person name="Grimwood J."/>
            <person name="Fossdal C.G."/>
            <person name="Hansson D."/>
            <person name="Henrissat B."/>
            <person name="Hietala A."/>
            <person name="Himmelstrand K."/>
            <person name="Hoffmeister D."/>
            <person name="Hogberg N."/>
            <person name="James T.Y."/>
            <person name="Karlsson M."/>
            <person name="Kohler A."/>
            <person name="Kues U."/>
            <person name="Lee Y.H."/>
            <person name="Lin Y.C."/>
            <person name="Lind M."/>
            <person name="Lindquist E."/>
            <person name="Lombard V."/>
            <person name="Lucas S."/>
            <person name="Lunden K."/>
            <person name="Morin E."/>
            <person name="Murat C."/>
            <person name="Park J."/>
            <person name="Raffaello T."/>
            <person name="Rouze P."/>
            <person name="Salamov A."/>
            <person name="Schmutz J."/>
            <person name="Solheim H."/>
            <person name="Stahlberg J."/>
            <person name="Velez H."/>
            <person name="de Vries R.P."/>
            <person name="Wiebenga A."/>
            <person name="Woodward S."/>
            <person name="Yakovlev I."/>
            <person name="Garbelotto M."/>
            <person name="Martin F."/>
            <person name="Grigoriev I.V."/>
            <person name="Stenlid J."/>
        </authorList>
    </citation>
    <scope>NUCLEOTIDE SEQUENCE [LARGE SCALE GENOMIC DNA]</scope>
    <source>
        <strain evidence="11 12">TC 32-1</strain>
    </source>
</reference>
<dbReference type="InterPro" id="IPR028927">
    <property type="entry name" value="Man-6-P_rcpt"/>
</dbReference>
<evidence type="ECO:0000256" key="1">
    <source>
        <dbReference type="ARBA" id="ARBA00004308"/>
    </source>
</evidence>
<dbReference type="GO" id="GO:0007034">
    <property type="term" value="P:vacuolar transport"/>
    <property type="evidence" value="ECO:0007669"/>
    <property type="project" value="TreeGrafter"/>
</dbReference>
<evidence type="ECO:0000256" key="9">
    <source>
        <dbReference type="SAM" id="Phobius"/>
    </source>
</evidence>